<keyword evidence="1" id="KW-0472">Membrane</keyword>
<feature type="transmembrane region" description="Helical" evidence="1">
    <location>
        <begin position="20"/>
        <end position="43"/>
    </location>
</feature>
<keyword evidence="1" id="KW-1133">Transmembrane helix</keyword>
<accession>A0ABT6IBL2</accession>
<reference evidence="2 3" key="1">
    <citation type="submission" date="2022-10" db="EMBL/GenBank/DDBJ databases">
        <title>A novel Pseudomonas species, isolated from Passiflora incarnata leaves.</title>
        <authorList>
            <person name="Cueva-Yesquen L.G."/>
            <person name="Fantinatti-Garboggini F."/>
        </authorList>
    </citation>
    <scope>NUCLEOTIDE SEQUENCE [LARGE SCALE GENOMIC DNA]</scope>
    <source>
        <strain evidence="2 3">CBMAI 2609</strain>
    </source>
</reference>
<keyword evidence="3" id="KW-1185">Reference proteome</keyword>
<dbReference type="InterPro" id="IPR025498">
    <property type="entry name" value="DUF4389"/>
</dbReference>
<name>A0ABT6IBL2_9PSED</name>
<evidence type="ECO:0000313" key="3">
    <source>
        <dbReference type="Proteomes" id="UP001157461"/>
    </source>
</evidence>
<protein>
    <submittedName>
        <fullName evidence="2">DUF4389 domain-containing protein</fullName>
    </submittedName>
</protein>
<feature type="transmembrane region" description="Helical" evidence="1">
    <location>
        <begin position="55"/>
        <end position="74"/>
    </location>
</feature>
<organism evidence="2 3">
    <name type="scientific">Pseudomonas flavocrustae</name>
    <dbReference type="NCBI Taxonomy" id="2991719"/>
    <lineage>
        <taxon>Bacteria</taxon>
        <taxon>Pseudomonadati</taxon>
        <taxon>Pseudomonadota</taxon>
        <taxon>Gammaproteobacteria</taxon>
        <taxon>Pseudomonadales</taxon>
        <taxon>Pseudomonadaceae</taxon>
        <taxon>Pseudomonas</taxon>
    </lineage>
</organism>
<sequence length="101" mass="11151">MPMSQPEHSRELLGLRLIWMLLFLFVWLGAQYVLAVVVLVQLVVRLIKGEANPGLIAFGAALGTYLAQIVRFGTFASEVKPWPFADWPATAQPDDRSATAP</sequence>
<dbReference type="EMBL" id="JAPDIQ010000001">
    <property type="protein sequence ID" value="MDH4761623.1"/>
    <property type="molecule type" value="Genomic_DNA"/>
</dbReference>
<evidence type="ECO:0000313" key="2">
    <source>
        <dbReference type="EMBL" id="MDH4761623.1"/>
    </source>
</evidence>
<dbReference type="Pfam" id="PF14333">
    <property type="entry name" value="DUF4389"/>
    <property type="match status" value="1"/>
</dbReference>
<gene>
    <name evidence="2" type="ORF">OMP44_01685</name>
</gene>
<proteinExistence type="predicted"/>
<keyword evidence="1" id="KW-0812">Transmembrane</keyword>
<evidence type="ECO:0000256" key="1">
    <source>
        <dbReference type="SAM" id="Phobius"/>
    </source>
</evidence>
<comment type="caution">
    <text evidence="2">The sequence shown here is derived from an EMBL/GenBank/DDBJ whole genome shotgun (WGS) entry which is preliminary data.</text>
</comment>
<dbReference type="Proteomes" id="UP001157461">
    <property type="component" value="Unassembled WGS sequence"/>
</dbReference>